<dbReference type="OrthoDB" id="276515at2759"/>
<reference evidence="2" key="1">
    <citation type="submission" date="2020-12" db="EMBL/GenBank/DDBJ databases">
        <title>Metabolic potential, ecology and presence of endohyphal bacteria is reflected in genomic diversity of Mucoromycotina.</title>
        <authorList>
            <person name="Muszewska A."/>
            <person name="Okrasinska A."/>
            <person name="Steczkiewicz K."/>
            <person name="Drgas O."/>
            <person name="Orlowska M."/>
            <person name="Perlinska-Lenart U."/>
            <person name="Aleksandrzak-Piekarczyk T."/>
            <person name="Szatraj K."/>
            <person name="Zielenkiewicz U."/>
            <person name="Pilsyk S."/>
            <person name="Malc E."/>
            <person name="Mieczkowski P."/>
            <person name="Kruszewska J.S."/>
            <person name="Biernat P."/>
            <person name="Pawlowska J."/>
        </authorList>
    </citation>
    <scope>NUCLEOTIDE SEQUENCE</scope>
    <source>
        <strain evidence="2">WA0000067209</strain>
    </source>
</reference>
<dbReference type="GO" id="GO:0000175">
    <property type="term" value="F:3'-5'-RNA exonuclease activity"/>
    <property type="evidence" value="ECO:0007669"/>
    <property type="project" value="TreeGrafter"/>
</dbReference>
<comment type="caution">
    <text evidence="2">The sequence shown here is derived from an EMBL/GenBank/DDBJ whole genome shotgun (WGS) entry which is preliminary data.</text>
</comment>
<sequence>MATLKVMTFNVRIDGPQTDDLPPVESATQTLGGEQRWALRKWKVADTVLTFEPDVVGLQEPYHNQVLDLADLLKSEYDWIGCGRNDGKEEGEYSPIFYKRDVVELESNKTIWLSKTPDQPGSKDWDANQTRIASFATFKIKGNEGKKFQVINTHFDNSGANARRESAIILLKELAAIFDPVVLMGDLNSTEDDGAYLELTCGRYTEKKHDTASQLIKLNDNHTVEEAKQAAAPVRTGEGHITLPTHIQFRRGKLDPAHLKPLNERHGFTDARYELESRQDGYHGLSGPYGHYLTFTGFGNPGEDPPSRLDYILLANNVKATRYAVLENKYEDGLLISDHRPVMATVKF</sequence>
<dbReference type="CDD" id="cd09083">
    <property type="entry name" value="EEP-1"/>
    <property type="match status" value="1"/>
</dbReference>
<dbReference type="PANTHER" id="PTHR12121:SF36">
    <property type="entry name" value="ENDONUCLEASE_EXONUCLEASE_PHOSPHATASE DOMAIN-CONTAINING PROTEIN"/>
    <property type="match status" value="1"/>
</dbReference>
<evidence type="ECO:0000313" key="2">
    <source>
        <dbReference type="EMBL" id="KAG2178088.1"/>
    </source>
</evidence>
<dbReference type="Gene3D" id="3.60.10.10">
    <property type="entry name" value="Endonuclease/exonuclease/phosphatase"/>
    <property type="match status" value="2"/>
</dbReference>
<gene>
    <name evidence="2" type="ORF">INT43_003341</name>
</gene>
<dbReference type="SUPFAM" id="SSF56219">
    <property type="entry name" value="DNase I-like"/>
    <property type="match status" value="1"/>
</dbReference>
<organism evidence="2 3">
    <name type="scientific">Mortierella isabellina</name>
    <name type="common">Filamentous fungus</name>
    <name type="synonym">Umbelopsis isabellina</name>
    <dbReference type="NCBI Taxonomy" id="91625"/>
    <lineage>
        <taxon>Eukaryota</taxon>
        <taxon>Fungi</taxon>
        <taxon>Fungi incertae sedis</taxon>
        <taxon>Mucoromycota</taxon>
        <taxon>Mucoromycotina</taxon>
        <taxon>Umbelopsidomycetes</taxon>
        <taxon>Umbelopsidales</taxon>
        <taxon>Umbelopsidaceae</taxon>
        <taxon>Umbelopsis</taxon>
    </lineage>
</organism>
<dbReference type="InterPro" id="IPR036691">
    <property type="entry name" value="Endo/exonu/phosph_ase_sf"/>
</dbReference>
<keyword evidence="3" id="KW-1185">Reference proteome</keyword>
<dbReference type="Pfam" id="PF03372">
    <property type="entry name" value="Exo_endo_phos"/>
    <property type="match status" value="1"/>
</dbReference>
<dbReference type="EMBL" id="JAEPQZ010000008">
    <property type="protein sequence ID" value="KAG2178088.1"/>
    <property type="molecule type" value="Genomic_DNA"/>
</dbReference>
<dbReference type="Proteomes" id="UP000654370">
    <property type="component" value="Unassembled WGS sequence"/>
</dbReference>
<dbReference type="AlphaFoldDB" id="A0A8H7UFL6"/>
<name>A0A8H7UFL6_MORIS</name>
<evidence type="ECO:0000313" key="3">
    <source>
        <dbReference type="Proteomes" id="UP000654370"/>
    </source>
</evidence>
<dbReference type="PANTHER" id="PTHR12121">
    <property type="entry name" value="CARBON CATABOLITE REPRESSOR PROTEIN 4"/>
    <property type="match status" value="1"/>
</dbReference>
<dbReference type="InterPro" id="IPR005135">
    <property type="entry name" value="Endo/exonuclease/phosphatase"/>
</dbReference>
<proteinExistence type="predicted"/>
<protein>
    <recommendedName>
        <fullName evidence="1">Endonuclease/exonuclease/phosphatase domain-containing protein</fullName>
    </recommendedName>
</protein>
<accession>A0A8H7UFL6</accession>
<dbReference type="InterPro" id="IPR050410">
    <property type="entry name" value="CCR4/nocturin_mRNA_transcr"/>
</dbReference>
<evidence type="ECO:0000259" key="1">
    <source>
        <dbReference type="Pfam" id="PF03372"/>
    </source>
</evidence>
<feature type="domain" description="Endonuclease/exonuclease/phosphatase" evidence="1">
    <location>
        <begin position="7"/>
        <end position="339"/>
    </location>
</feature>